<dbReference type="Proteomes" id="UP001500279">
    <property type="component" value="Unassembled WGS sequence"/>
</dbReference>
<evidence type="ECO:0000313" key="2">
    <source>
        <dbReference type="EMBL" id="GAA0771427.1"/>
    </source>
</evidence>
<gene>
    <name evidence="2" type="ORF">GCM10009107_63900</name>
</gene>
<proteinExistence type="predicted"/>
<keyword evidence="1" id="KW-0732">Signal</keyword>
<organism evidence="2 3">
    <name type="scientific">Ideonella azotifigens</name>
    <dbReference type="NCBI Taxonomy" id="513160"/>
    <lineage>
        <taxon>Bacteria</taxon>
        <taxon>Pseudomonadati</taxon>
        <taxon>Pseudomonadota</taxon>
        <taxon>Betaproteobacteria</taxon>
        <taxon>Burkholderiales</taxon>
        <taxon>Sphaerotilaceae</taxon>
        <taxon>Ideonella</taxon>
    </lineage>
</organism>
<dbReference type="EMBL" id="BAAAEW010000054">
    <property type="protein sequence ID" value="GAA0771427.1"/>
    <property type="molecule type" value="Genomic_DNA"/>
</dbReference>
<sequence>MSTTSPRLLWALAFLGTATAATATPDLDALIATTHSKCGYEVSAIRQHIQNGRSESVGTAGLKIDYAVGWQQGGKRIEGALTFNCGGASALPPDPTAPVASPKELIAEEDAGGRYSRHVAWQKPVKAAHWSPQVAYVDYSFGDGQRTRSNDFLICDGQVAIPCISLSITKPEKLSADEMASVLSKIASIDALR</sequence>
<feature type="signal peptide" evidence="1">
    <location>
        <begin position="1"/>
        <end position="23"/>
    </location>
</feature>
<accession>A0ABN1KMM9</accession>
<protein>
    <submittedName>
        <fullName evidence="2">Uncharacterized protein</fullName>
    </submittedName>
</protein>
<evidence type="ECO:0000256" key="1">
    <source>
        <dbReference type="SAM" id="SignalP"/>
    </source>
</evidence>
<name>A0ABN1KMM9_9BURK</name>
<reference evidence="2 3" key="1">
    <citation type="journal article" date="2019" name="Int. J. Syst. Evol. Microbiol.">
        <title>The Global Catalogue of Microorganisms (GCM) 10K type strain sequencing project: providing services to taxonomists for standard genome sequencing and annotation.</title>
        <authorList>
            <consortium name="The Broad Institute Genomics Platform"/>
            <consortium name="The Broad Institute Genome Sequencing Center for Infectious Disease"/>
            <person name="Wu L."/>
            <person name="Ma J."/>
        </authorList>
    </citation>
    <scope>NUCLEOTIDE SEQUENCE [LARGE SCALE GENOMIC DNA]</scope>
    <source>
        <strain evidence="2 3">JCM 15503</strain>
    </source>
</reference>
<dbReference type="RefSeq" id="WP_141288150.1">
    <property type="nucleotide sequence ID" value="NZ_BAAAEW010000054.1"/>
</dbReference>
<comment type="caution">
    <text evidence="2">The sequence shown here is derived from an EMBL/GenBank/DDBJ whole genome shotgun (WGS) entry which is preliminary data.</text>
</comment>
<feature type="chain" id="PRO_5046296227" evidence="1">
    <location>
        <begin position="24"/>
        <end position="193"/>
    </location>
</feature>
<evidence type="ECO:0000313" key="3">
    <source>
        <dbReference type="Proteomes" id="UP001500279"/>
    </source>
</evidence>
<keyword evidence="3" id="KW-1185">Reference proteome</keyword>